<sequence>MGHGLTGWLSPDGIFHPCEYGGHMQLAAEQVRSNENLRKERARIGFEQGTVVHEEEVLKELLWIPMGIPKWGPQPNMDYIFISYLGRTDKQEKWLKEHYGELSLTQQKMVNEYNDDLAFNKKHGID</sequence>
<dbReference type="AlphaFoldDB" id="A0A9W3TB19"/>
<reference evidence="1 2" key="1">
    <citation type="submission" date="2017-03" db="EMBL/GenBank/DDBJ databases">
        <title>Complete genome sequence of Bacillus thuringiensis L-7601, a novel melanin producing strain.</title>
        <authorList>
            <person name="Cai J."/>
            <person name="Cao Z."/>
            <person name="Tan T."/>
        </authorList>
    </citation>
    <scope>NUCLEOTIDE SEQUENCE [LARGE SCALE GENOMIC DNA]</scope>
    <source>
        <strain evidence="1 2">L-7601</strain>
    </source>
</reference>
<protein>
    <submittedName>
        <fullName evidence="1">Uncharacterized protein</fullName>
    </submittedName>
</protein>
<dbReference type="Proteomes" id="UP000191057">
    <property type="component" value="Chromosome"/>
</dbReference>
<name>A0A9W3TB19_BACTU</name>
<organism evidence="1 2">
    <name type="scientific">Bacillus thuringiensis</name>
    <dbReference type="NCBI Taxonomy" id="1428"/>
    <lineage>
        <taxon>Bacteria</taxon>
        <taxon>Bacillati</taxon>
        <taxon>Bacillota</taxon>
        <taxon>Bacilli</taxon>
        <taxon>Bacillales</taxon>
        <taxon>Bacillaceae</taxon>
        <taxon>Bacillus</taxon>
        <taxon>Bacillus cereus group</taxon>
    </lineage>
</organism>
<proteinExistence type="predicted"/>
<evidence type="ECO:0000313" key="2">
    <source>
        <dbReference type="Proteomes" id="UP000191057"/>
    </source>
</evidence>
<dbReference type="EMBL" id="CP020002">
    <property type="protein sequence ID" value="AQY37882.1"/>
    <property type="molecule type" value="Genomic_DNA"/>
</dbReference>
<dbReference type="RefSeq" id="WP_079245255.1">
    <property type="nucleotide sequence ID" value="NZ_JARSYF010000041.1"/>
</dbReference>
<gene>
    <name evidence="1" type="ORF">B4918_07600</name>
</gene>
<evidence type="ECO:0000313" key="1">
    <source>
        <dbReference type="EMBL" id="AQY37882.1"/>
    </source>
</evidence>
<accession>A0A9W3TB19</accession>